<feature type="domain" description="Disease resistance R13L4/SHOC-2-like LRR" evidence="3">
    <location>
        <begin position="151"/>
        <end position="307"/>
    </location>
</feature>
<feature type="compositionally biased region" description="Low complexity" evidence="2">
    <location>
        <begin position="34"/>
        <end position="46"/>
    </location>
</feature>
<sequence length="338" mass="37541">MPNHFPSLQDLNIDEVNNTDMVRSITENITSLTSLSLGGSSSSSSSSEKEEEEVARMLGKNELLVSLAVSGLSLMRYFPDFSGLRFLTSLHISYCEALETCPHPSSSLKDLHISSCPQFQGFLSSNEEQIGSPPPPSPSSSSSSSSSWCVESLSLEDCPSILRLQLHGFTQLQELAIQRCRGLQSLEGLQSLRNIRSLSIGPFSEELDHFPFLDAITGMEMANLISSLRDLSIYGWSRLKSLPEQIQYLSRLEYLYIKDFDGMADLPEWFGKLTSLETLMIWGCKNLMDLPSANEMLKLTSLRRLKIIGCPLLKERCGLGSGSSEWQKISHISEVDVN</sequence>
<keyword evidence="1" id="KW-0677">Repeat</keyword>
<proteinExistence type="predicted"/>
<evidence type="ECO:0000256" key="1">
    <source>
        <dbReference type="ARBA" id="ARBA00022737"/>
    </source>
</evidence>
<keyword evidence="5" id="KW-1185">Reference proteome</keyword>
<dbReference type="Pfam" id="PF23598">
    <property type="entry name" value="LRR_14"/>
    <property type="match status" value="1"/>
</dbReference>
<dbReference type="EMBL" id="JBBNAF010000056">
    <property type="protein sequence ID" value="KAK9081165.1"/>
    <property type="molecule type" value="Genomic_DNA"/>
</dbReference>
<feature type="region of interest" description="Disordered" evidence="2">
    <location>
        <begin position="34"/>
        <end position="54"/>
    </location>
</feature>
<dbReference type="Proteomes" id="UP001420932">
    <property type="component" value="Unassembled WGS sequence"/>
</dbReference>
<dbReference type="PANTHER" id="PTHR36766">
    <property type="entry name" value="PLANT BROAD-SPECTRUM MILDEW RESISTANCE PROTEIN RPW8"/>
    <property type="match status" value="1"/>
</dbReference>
<dbReference type="SUPFAM" id="SSF52058">
    <property type="entry name" value="L domain-like"/>
    <property type="match status" value="1"/>
</dbReference>
<dbReference type="PANTHER" id="PTHR36766:SF70">
    <property type="entry name" value="DISEASE RESISTANCE PROTEIN RGA4"/>
    <property type="match status" value="1"/>
</dbReference>
<name>A0AAP0HFN6_9MAGN</name>
<reference evidence="4 5" key="1">
    <citation type="submission" date="2024-01" db="EMBL/GenBank/DDBJ databases">
        <title>Genome assemblies of Stephania.</title>
        <authorList>
            <person name="Yang L."/>
        </authorList>
    </citation>
    <scope>NUCLEOTIDE SEQUENCE [LARGE SCALE GENOMIC DNA]</scope>
    <source>
        <strain evidence="4">YNDBR</strain>
        <tissue evidence="4">Leaf</tissue>
    </source>
</reference>
<organism evidence="4 5">
    <name type="scientific">Stephania yunnanensis</name>
    <dbReference type="NCBI Taxonomy" id="152371"/>
    <lineage>
        <taxon>Eukaryota</taxon>
        <taxon>Viridiplantae</taxon>
        <taxon>Streptophyta</taxon>
        <taxon>Embryophyta</taxon>
        <taxon>Tracheophyta</taxon>
        <taxon>Spermatophyta</taxon>
        <taxon>Magnoliopsida</taxon>
        <taxon>Ranunculales</taxon>
        <taxon>Menispermaceae</taxon>
        <taxon>Menispermoideae</taxon>
        <taxon>Cissampelideae</taxon>
        <taxon>Stephania</taxon>
    </lineage>
</organism>
<comment type="caution">
    <text evidence="4">The sequence shown here is derived from an EMBL/GenBank/DDBJ whole genome shotgun (WGS) entry which is preliminary data.</text>
</comment>
<gene>
    <name evidence="4" type="ORF">Syun_030528</name>
</gene>
<dbReference type="Gene3D" id="3.80.10.10">
    <property type="entry name" value="Ribonuclease Inhibitor"/>
    <property type="match status" value="2"/>
</dbReference>
<evidence type="ECO:0000313" key="5">
    <source>
        <dbReference type="Proteomes" id="UP001420932"/>
    </source>
</evidence>
<evidence type="ECO:0000256" key="2">
    <source>
        <dbReference type="SAM" id="MobiDB-lite"/>
    </source>
</evidence>
<dbReference type="AlphaFoldDB" id="A0AAP0HFN6"/>
<dbReference type="InterPro" id="IPR055414">
    <property type="entry name" value="LRR_R13L4/SHOC2-like"/>
</dbReference>
<evidence type="ECO:0000313" key="4">
    <source>
        <dbReference type="EMBL" id="KAK9081165.1"/>
    </source>
</evidence>
<protein>
    <recommendedName>
        <fullName evidence="3">Disease resistance R13L4/SHOC-2-like LRR domain-containing protein</fullName>
    </recommendedName>
</protein>
<dbReference type="InterPro" id="IPR032675">
    <property type="entry name" value="LRR_dom_sf"/>
</dbReference>
<evidence type="ECO:0000259" key="3">
    <source>
        <dbReference type="Pfam" id="PF23598"/>
    </source>
</evidence>
<accession>A0AAP0HFN6</accession>